<proteinExistence type="predicted"/>
<dbReference type="Gene3D" id="3.40.50.150">
    <property type="entry name" value="Vaccinia Virus protein VP39"/>
    <property type="match status" value="1"/>
</dbReference>
<dbReference type="SUPFAM" id="SSF53335">
    <property type="entry name" value="S-adenosyl-L-methionine-dependent methyltransferases"/>
    <property type="match status" value="1"/>
</dbReference>
<sequence>MTAAALADGQTVHDALAVPTAEEAVRQNEIWTLKRKLAEEIAPELRRHYETEIVPRHVAEHGAPPADRRVIASLMAPDPRMRLFSALRRRSQEQMWDLVLTSASRQLDRILDLAAGASAAPGSLDLDPALEIPRYLRAVDIHCMPTGYYREFADDDVTAGALYDRGVYVYAGGQLGGLNDDKGWSVIRGYLDRRRPGWTPARILDMGCSVGHSTIPYTLRYPAAEVYAIDVAAPMLRYARARAAALGAPVHFAQRDATATGYPDASFDLVVSHILLHETSVKAVQQVLSESYRLLRPGGLMIHAEYPPFDTMDPFAQFLVEWDTTNNNEPFWSKVRTLDLVAMAATAGFDPATVHRELIPTGRRLTTGQSGSTSGGGRMQVLAASR</sequence>
<evidence type="ECO:0000256" key="1">
    <source>
        <dbReference type="ARBA" id="ARBA00022603"/>
    </source>
</evidence>
<dbReference type="Proteomes" id="UP000327011">
    <property type="component" value="Unassembled WGS sequence"/>
</dbReference>
<dbReference type="PANTHER" id="PTHR43464:SF19">
    <property type="entry name" value="UBIQUINONE BIOSYNTHESIS O-METHYLTRANSFERASE, MITOCHONDRIAL"/>
    <property type="match status" value="1"/>
</dbReference>
<dbReference type="InterPro" id="IPR041698">
    <property type="entry name" value="Methyltransf_25"/>
</dbReference>
<comment type="caution">
    <text evidence="6">The sequence shown here is derived from an EMBL/GenBank/DDBJ whole genome shotgun (WGS) entry which is preliminary data.</text>
</comment>
<feature type="region of interest" description="Disordered" evidence="4">
    <location>
        <begin position="363"/>
        <end position="386"/>
    </location>
</feature>
<evidence type="ECO:0000256" key="4">
    <source>
        <dbReference type="SAM" id="MobiDB-lite"/>
    </source>
</evidence>
<accession>A0A5J5KB87</accession>
<dbReference type="GO" id="GO:0008168">
    <property type="term" value="F:methyltransferase activity"/>
    <property type="evidence" value="ECO:0007669"/>
    <property type="project" value="UniProtKB-KW"/>
</dbReference>
<evidence type="ECO:0000256" key="2">
    <source>
        <dbReference type="ARBA" id="ARBA00022679"/>
    </source>
</evidence>
<keyword evidence="1 6" id="KW-0489">Methyltransferase</keyword>
<keyword evidence="7" id="KW-1185">Reference proteome</keyword>
<evidence type="ECO:0000256" key="3">
    <source>
        <dbReference type="ARBA" id="ARBA00022691"/>
    </source>
</evidence>
<organism evidence="6 7">
    <name type="scientific">Microbispora cellulosiformans</name>
    <dbReference type="NCBI Taxonomy" id="2614688"/>
    <lineage>
        <taxon>Bacteria</taxon>
        <taxon>Bacillati</taxon>
        <taxon>Actinomycetota</taxon>
        <taxon>Actinomycetes</taxon>
        <taxon>Streptosporangiales</taxon>
        <taxon>Streptosporangiaceae</taxon>
        <taxon>Microbispora</taxon>
    </lineage>
</organism>
<dbReference type="AlphaFoldDB" id="A0A5J5KB87"/>
<evidence type="ECO:0000259" key="5">
    <source>
        <dbReference type="Pfam" id="PF13649"/>
    </source>
</evidence>
<reference evidence="6 7" key="1">
    <citation type="submission" date="2019-09" db="EMBL/GenBank/DDBJ databases">
        <title>Screening of Novel Bioactive Compounds from Soil-Associated.</title>
        <authorList>
            <person name="Gong X."/>
        </authorList>
    </citation>
    <scope>NUCLEOTIDE SEQUENCE [LARGE SCALE GENOMIC DNA]</scope>
    <source>
        <strain evidence="6 7">Gxj-6</strain>
    </source>
</reference>
<gene>
    <name evidence="6" type="ORF">F5972_01515</name>
</gene>
<keyword evidence="2 6" id="KW-0808">Transferase</keyword>
<name>A0A5J5KB87_9ACTN</name>
<evidence type="ECO:0000313" key="6">
    <source>
        <dbReference type="EMBL" id="KAA9381543.1"/>
    </source>
</evidence>
<dbReference type="RefSeq" id="WP_150930318.1">
    <property type="nucleotide sequence ID" value="NZ_VYTZ01000001.1"/>
</dbReference>
<dbReference type="PANTHER" id="PTHR43464">
    <property type="entry name" value="METHYLTRANSFERASE"/>
    <property type="match status" value="1"/>
</dbReference>
<dbReference type="Pfam" id="PF13649">
    <property type="entry name" value="Methyltransf_25"/>
    <property type="match status" value="1"/>
</dbReference>
<dbReference type="InterPro" id="IPR029063">
    <property type="entry name" value="SAM-dependent_MTases_sf"/>
</dbReference>
<feature type="compositionally biased region" description="Low complexity" evidence="4">
    <location>
        <begin position="363"/>
        <end position="372"/>
    </location>
</feature>
<dbReference type="GO" id="GO:0032259">
    <property type="term" value="P:methylation"/>
    <property type="evidence" value="ECO:0007669"/>
    <property type="project" value="UniProtKB-KW"/>
</dbReference>
<protein>
    <submittedName>
        <fullName evidence="6">Class I SAM-dependent methyltransferase</fullName>
    </submittedName>
</protein>
<evidence type="ECO:0000313" key="7">
    <source>
        <dbReference type="Proteomes" id="UP000327011"/>
    </source>
</evidence>
<dbReference type="EMBL" id="VYTZ01000001">
    <property type="protein sequence ID" value="KAA9381543.1"/>
    <property type="molecule type" value="Genomic_DNA"/>
</dbReference>
<dbReference type="CDD" id="cd02440">
    <property type="entry name" value="AdoMet_MTases"/>
    <property type="match status" value="1"/>
</dbReference>
<feature type="domain" description="Methyltransferase" evidence="5">
    <location>
        <begin position="203"/>
        <end position="299"/>
    </location>
</feature>
<keyword evidence="3" id="KW-0949">S-adenosyl-L-methionine</keyword>